<dbReference type="PANTHER" id="PTHR37928">
    <property type="entry name" value="CFEM DOMAIN PROTEIN (AFU_ORTHOLOGUE AFUA_6G14090)"/>
    <property type="match status" value="1"/>
</dbReference>
<evidence type="ECO:0000256" key="1">
    <source>
        <dbReference type="ARBA" id="ARBA00004609"/>
    </source>
</evidence>
<keyword evidence="6 15" id="KW-0349">Heme</keyword>
<evidence type="ECO:0000256" key="8">
    <source>
        <dbReference type="ARBA" id="ARBA00022723"/>
    </source>
</evidence>
<comment type="similarity">
    <text evidence="3">Belongs to the RBT5 family.</text>
</comment>
<dbReference type="GO" id="GO:0005576">
    <property type="term" value="C:extracellular region"/>
    <property type="evidence" value="ECO:0007669"/>
    <property type="project" value="UniProtKB-SubCell"/>
</dbReference>
<feature type="region of interest" description="Disordered" evidence="16">
    <location>
        <begin position="115"/>
        <end position="178"/>
    </location>
</feature>
<evidence type="ECO:0000256" key="13">
    <source>
        <dbReference type="ARBA" id="ARBA00023180"/>
    </source>
</evidence>
<evidence type="ECO:0000256" key="9">
    <source>
        <dbReference type="ARBA" id="ARBA00022729"/>
    </source>
</evidence>
<feature type="signal peptide" evidence="17">
    <location>
        <begin position="1"/>
        <end position="18"/>
    </location>
</feature>
<evidence type="ECO:0000313" key="19">
    <source>
        <dbReference type="EMBL" id="KAA8896160.1"/>
    </source>
</evidence>
<dbReference type="GO" id="GO:0046872">
    <property type="term" value="F:metal ion binding"/>
    <property type="evidence" value="ECO:0007669"/>
    <property type="project" value="UniProtKB-UniRule"/>
</dbReference>
<dbReference type="Pfam" id="PF05730">
    <property type="entry name" value="CFEM"/>
    <property type="match status" value="1"/>
</dbReference>
<feature type="disulfide bond" evidence="15">
    <location>
        <begin position="27"/>
        <end position="67"/>
    </location>
</feature>
<evidence type="ECO:0000256" key="6">
    <source>
        <dbReference type="ARBA" id="ARBA00022617"/>
    </source>
</evidence>
<gene>
    <name evidence="19" type="ORF">FN846DRAFT_966155</name>
</gene>
<sequence length="201" mass="19375">MKFTAIFVAAALAAVASAQDLNAFPSCGLTCLTSNLSATGCSLTDFKCACSNQAFIDTSTKCIQSSCSPADQQKSLAAAKALCKSAGVDISPPVSTTAAATSSAPATTSSAAATTSSAAATSEAPSTSSAAPETTSSAAATSSCDSTTLATVVPTGSVPSGNSTNATVTTPPMASQTANAGGRFQAAFSLMGLGLLAAFAL</sequence>
<evidence type="ECO:0000256" key="5">
    <source>
        <dbReference type="ARBA" id="ARBA00022525"/>
    </source>
</evidence>
<evidence type="ECO:0000256" key="10">
    <source>
        <dbReference type="ARBA" id="ARBA00023004"/>
    </source>
</evidence>
<dbReference type="GO" id="GO:0005886">
    <property type="term" value="C:plasma membrane"/>
    <property type="evidence" value="ECO:0007669"/>
    <property type="project" value="UniProtKB-SubCell"/>
</dbReference>
<proteinExistence type="inferred from homology"/>
<dbReference type="Proteomes" id="UP000326924">
    <property type="component" value="Unassembled WGS sequence"/>
</dbReference>
<keyword evidence="20" id="KW-1185">Reference proteome</keyword>
<keyword evidence="12 15" id="KW-1015">Disulfide bond</keyword>
<reference evidence="19 20" key="1">
    <citation type="submission" date="2019-09" db="EMBL/GenBank/DDBJ databases">
        <title>Draft genome of the ectomycorrhizal ascomycete Sphaerosporella brunnea.</title>
        <authorList>
            <consortium name="DOE Joint Genome Institute"/>
            <person name="Benucci G.M."/>
            <person name="Marozzi G."/>
            <person name="Antonielli L."/>
            <person name="Sanchez S."/>
            <person name="Marco P."/>
            <person name="Wang X."/>
            <person name="Falini L.B."/>
            <person name="Barry K."/>
            <person name="Haridas S."/>
            <person name="Lipzen A."/>
            <person name="Labutti K."/>
            <person name="Grigoriev I.V."/>
            <person name="Murat C."/>
            <person name="Martin F."/>
            <person name="Albertini E."/>
            <person name="Donnini D."/>
            <person name="Bonito G."/>
        </authorList>
    </citation>
    <scope>NUCLEOTIDE SEQUENCE [LARGE SCALE GENOMIC DNA]</scope>
    <source>
        <strain evidence="19 20">Sb_GMNB300</strain>
    </source>
</reference>
<keyword evidence="5" id="KW-0964">Secreted</keyword>
<feature type="binding site" description="axial binding residue" evidence="15">
    <location>
        <position position="45"/>
    </location>
    <ligand>
        <name>heme</name>
        <dbReference type="ChEBI" id="CHEBI:30413"/>
    </ligand>
    <ligandPart>
        <name>Fe</name>
        <dbReference type="ChEBI" id="CHEBI:18248"/>
    </ligandPart>
</feature>
<keyword evidence="11" id="KW-0472">Membrane</keyword>
<evidence type="ECO:0000256" key="16">
    <source>
        <dbReference type="SAM" id="MobiDB-lite"/>
    </source>
</evidence>
<keyword evidence="4" id="KW-1003">Cell membrane</keyword>
<dbReference type="OrthoDB" id="3065412at2759"/>
<dbReference type="InParanoid" id="A0A5J5EL66"/>
<evidence type="ECO:0000256" key="2">
    <source>
        <dbReference type="ARBA" id="ARBA00004613"/>
    </source>
</evidence>
<keyword evidence="14" id="KW-0449">Lipoprotein</keyword>
<evidence type="ECO:0000256" key="17">
    <source>
        <dbReference type="SAM" id="SignalP"/>
    </source>
</evidence>
<evidence type="ECO:0000256" key="15">
    <source>
        <dbReference type="PROSITE-ProRule" id="PRU01356"/>
    </source>
</evidence>
<dbReference type="PROSITE" id="PS52012">
    <property type="entry name" value="CFEM"/>
    <property type="match status" value="1"/>
</dbReference>
<keyword evidence="13" id="KW-0325">Glycoprotein</keyword>
<dbReference type="InterPro" id="IPR008427">
    <property type="entry name" value="Extracellular_membr_CFEM_dom"/>
</dbReference>
<evidence type="ECO:0000256" key="14">
    <source>
        <dbReference type="ARBA" id="ARBA00023288"/>
    </source>
</evidence>
<dbReference type="InterPro" id="IPR051735">
    <property type="entry name" value="CFEM_domain"/>
</dbReference>
<evidence type="ECO:0000313" key="20">
    <source>
        <dbReference type="Proteomes" id="UP000326924"/>
    </source>
</evidence>
<evidence type="ECO:0000256" key="7">
    <source>
        <dbReference type="ARBA" id="ARBA00022622"/>
    </source>
</evidence>
<evidence type="ECO:0000256" key="11">
    <source>
        <dbReference type="ARBA" id="ARBA00023136"/>
    </source>
</evidence>
<comment type="subcellular location">
    <subcellularLocation>
        <location evidence="1">Cell membrane</location>
        <topology evidence="1">Lipid-anchor</topology>
        <topology evidence="1">GPI-anchor</topology>
    </subcellularLocation>
    <subcellularLocation>
        <location evidence="2">Secreted</location>
    </subcellularLocation>
</comment>
<evidence type="ECO:0000256" key="3">
    <source>
        <dbReference type="ARBA" id="ARBA00010031"/>
    </source>
</evidence>
<feature type="disulfide bond" evidence="15">
    <location>
        <begin position="50"/>
        <end position="83"/>
    </location>
</feature>
<feature type="disulfide bond" evidence="15">
    <location>
        <begin position="31"/>
        <end position="62"/>
    </location>
</feature>
<feature type="compositionally biased region" description="Low complexity" evidence="16">
    <location>
        <begin position="115"/>
        <end position="143"/>
    </location>
</feature>
<name>A0A5J5EL66_9PEZI</name>
<feature type="domain" description="CFEM" evidence="18">
    <location>
        <begin position="1"/>
        <end position="112"/>
    </location>
</feature>
<keyword evidence="10 15" id="KW-0408">Iron</keyword>
<dbReference type="PANTHER" id="PTHR37928:SF2">
    <property type="entry name" value="GPI ANCHORED CFEM DOMAIN PROTEIN (AFU_ORTHOLOGUE AFUA_6G10580)"/>
    <property type="match status" value="1"/>
</dbReference>
<dbReference type="SMART" id="SM00747">
    <property type="entry name" value="CFEM"/>
    <property type="match status" value="1"/>
</dbReference>
<protein>
    <recommendedName>
        <fullName evidence="18">CFEM domain-containing protein</fullName>
    </recommendedName>
</protein>
<keyword evidence="7" id="KW-0336">GPI-anchor</keyword>
<dbReference type="AlphaFoldDB" id="A0A5J5EL66"/>
<evidence type="ECO:0000256" key="12">
    <source>
        <dbReference type="ARBA" id="ARBA00023157"/>
    </source>
</evidence>
<feature type="disulfide bond" evidence="15">
    <location>
        <begin position="41"/>
        <end position="48"/>
    </location>
</feature>
<keyword evidence="8 15" id="KW-0479">Metal-binding</keyword>
<feature type="compositionally biased region" description="Polar residues" evidence="16">
    <location>
        <begin position="157"/>
        <end position="178"/>
    </location>
</feature>
<feature type="chain" id="PRO_5023819097" description="CFEM domain-containing protein" evidence="17">
    <location>
        <begin position="19"/>
        <end position="201"/>
    </location>
</feature>
<keyword evidence="9 17" id="KW-0732">Signal</keyword>
<accession>A0A5J5EL66</accession>
<organism evidence="19 20">
    <name type="scientific">Sphaerosporella brunnea</name>
    <dbReference type="NCBI Taxonomy" id="1250544"/>
    <lineage>
        <taxon>Eukaryota</taxon>
        <taxon>Fungi</taxon>
        <taxon>Dikarya</taxon>
        <taxon>Ascomycota</taxon>
        <taxon>Pezizomycotina</taxon>
        <taxon>Pezizomycetes</taxon>
        <taxon>Pezizales</taxon>
        <taxon>Pyronemataceae</taxon>
        <taxon>Sphaerosporella</taxon>
    </lineage>
</organism>
<evidence type="ECO:0000256" key="4">
    <source>
        <dbReference type="ARBA" id="ARBA00022475"/>
    </source>
</evidence>
<dbReference type="GO" id="GO:0098552">
    <property type="term" value="C:side of membrane"/>
    <property type="evidence" value="ECO:0007669"/>
    <property type="project" value="UniProtKB-KW"/>
</dbReference>
<comment type="caution">
    <text evidence="19">The sequence shown here is derived from an EMBL/GenBank/DDBJ whole genome shotgun (WGS) entry which is preliminary data.</text>
</comment>
<dbReference type="EMBL" id="VXIS01000225">
    <property type="protein sequence ID" value="KAA8896160.1"/>
    <property type="molecule type" value="Genomic_DNA"/>
</dbReference>
<evidence type="ECO:0000259" key="18">
    <source>
        <dbReference type="PROSITE" id="PS52012"/>
    </source>
</evidence>